<reference evidence="2" key="2">
    <citation type="submission" date="2018-01" db="EMBL/GenBank/DDBJ databases">
        <title>Genomic study of Klebsiella pneumoniae.</title>
        <authorList>
            <person name="Yang Y."/>
            <person name="Bicalho R."/>
        </authorList>
    </citation>
    <scope>NUCLEOTIDE SEQUENCE [LARGE SCALE GENOMIC DNA]</scope>
    <source>
        <strain evidence="2">A10</strain>
    </source>
</reference>
<sequence>MRFRLVSYCSAALMASSAFIVPQALAAASSDGIV</sequence>
<evidence type="ECO:0000313" key="2">
    <source>
        <dbReference type="EMBL" id="PLO61303.1"/>
    </source>
</evidence>
<feature type="chain" id="PRO_5014374993" evidence="1">
    <location>
        <begin position="27"/>
        <end position="34"/>
    </location>
</feature>
<organism evidence="2">
    <name type="scientific">Klebsiella michiganensis</name>
    <dbReference type="NCBI Taxonomy" id="1134687"/>
    <lineage>
        <taxon>Bacteria</taxon>
        <taxon>Pseudomonadati</taxon>
        <taxon>Pseudomonadota</taxon>
        <taxon>Gammaproteobacteria</taxon>
        <taxon>Enterobacterales</taxon>
        <taxon>Enterobacteriaceae</taxon>
        <taxon>Klebsiella/Raoultella group</taxon>
        <taxon>Klebsiella</taxon>
    </lineage>
</organism>
<feature type="signal peptide" evidence="1">
    <location>
        <begin position="1"/>
        <end position="26"/>
    </location>
</feature>
<dbReference type="AlphaFoldDB" id="A0A2J5P5I6"/>
<dbReference type="Proteomes" id="UP000234667">
    <property type="component" value="Unassembled WGS sequence"/>
</dbReference>
<dbReference type="EMBL" id="PIDR01001825">
    <property type="protein sequence ID" value="PLO61303.1"/>
    <property type="molecule type" value="Genomic_DNA"/>
</dbReference>
<accession>A0A2J5P5I6</accession>
<proteinExistence type="predicted"/>
<protein>
    <submittedName>
        <fullName evidence="2">Iron ABC transporter substrate-binding protein</fullName>
    </submittedName>
</protein>
<evidence type="ECO:0000256" key="1">
    <source>
        <dbReference type="SAM" id="SignalP"/>
    </source>
</evidence>
<gene>
    <name evidence="2" type="ORF">CWN49_33770</name>
</gene>
<keyword evidence="1" id="KW-0732">Signal</keyword>
<feature type="non-terminal residue" evidence="2">
    <location>
        <position position="34"/>
    </location>
</feature>
<comment type="caution">
    <text evidence="2">The sequence shown here is derived from an EMBL/GenBank/DDBJ whole genome shotgun (WGS) entry which is preliminary data.</text>
</comment>
<name>A0A2J5P5I6_9ENTR</name>
<reference evidence="2" key="1">
    <citation type="submission" date="2017-11" db="EMBL/GenBank/DDBJ databases">
        <authorList>
            <person name="Han C.G."/>
        </authorList>
    </citation>
    <scope>NUCLEOTIDE SEQUENCE [LARGE SCALE GENOMIC DNA]</scope>
    <source>
        <strain evidence="2">A10</strain>
    </source>
</reference>